<dbReference type="EMBL" id="LAZR01017348">
    <property type="protein sequence ID" value="KKM00799.1"/>
    <property type="molecule type" value="Genomic_DNA"/>
</dbReference>
<gene>
    <name evidence="1" type="ORF">LCGC14_1800860</name>
</gene>
<dbReference type="AlphaFoldDB" id="A0A0F9GPV3"/>
<accession>A0A0F9GPV3</accession>
<organism evidence="1">
    <name type="scientific">marine sediment metagenome</name>
    <dbReference type="NCBI Taxonomy" id="412755"/>
    <lineage>
        <taxon>unclassified sequences</taxon>
        <taxon>metagenomes</taxon>
        <taxon>ecological metagenomes</taxon>
    </lineage>
</organism>
<comment type="caution">
    <text evidence="1">The sequence shown here is derived from an EMBL/GenBank/DDBJ whole genome shotgun (WGS) entry which is preliminary data.</text>
</comment>
<name>A0A0F9GPV3_9ZZZZ</name>
<proteinExistence type="predicted"/>
<sequence length="80" mass="9083">MSSHVKQPELTHRTCVVDDVVVVTNATPDDNAIDMIIDLVDDDKNERVTVQFEDDLDFVDFLNRLQVSFLHATHSCTNHS</sequence>
<evidence type="ECO:0000313" key="1">
    <source>
        <dbReference type="EMBL" id="KKM00799.1"/>
    </source>
</evidence>
<reference evidence="1" key="1">
    <citation type="journal article" date="2015" name="Nature">
        <title>Complex archaea that bridge the gap between prokaryotes and eukaryotes.</title>
        <authorList>
            <person name="Spang A."/>
            <person name="Saw J.H."/>
            <person name="Jorgensen S.L."/>
            <person name="Zaremba-Niedzwiedzka K."/>
            <person name="Martijn J."/>
            <person name="Lind A.E."/>
            <person name="van Eijk R."/>
            <person name="Schleper C."/>
            <person name="Guy L."/>
            <person name="Ettema T.J."/>
        </authorList>
    </citation>
    <scope>NUCLEOTIDE SEQUENCE</scope>
</reference>
<protein>
    <submittedName>
        <fullName evidence="1">Uncharacterized protein</fullName>
    </submittedName>
</protein>